<gene>
    <name evidence="1" type="ORF">IEO21_09374</name>
</gene>
<accession>A0A8H7NUL6</accession>
<evidence type="ECO:0000313" key="2">
    <source>
        <dbReference type="Proteomes" id="UP000639403"/>
    </source>
</evidence>
<sequence>MSYGHASVTSDRSNGAAGVGAQLMDWRASIAVEGSKRMQRNYEYKIATLHSRVATLEREVEDGREREQKWVEGEAWERAREKEAEALQTRVDNDELRILPDRCEELKAGRAGGGQPFRLNPRSWITLKKYKRKYEQAKMELRSVKDITALPAGAPRG</sequence>
<dbReference type="Proteomes" id="UP000639403">
    <property type="component" value="Unassembled WGS sequence"/>
</dbReference>
<reference evidence="1" key="2">
    <citation type="journal article" name="Front. Microbiol.">
        <title>Degradative Capacity of Two Strains of Rhodonia placenta: From Phenotype to Genotype.</title>
        <authorList>
            <person name="Kolle M."/>
            <person name="Horta M.A.C."/>
            <person name="Nowrousian M."/>
            <person name="Ohm R.A."/>
            <person name="Benz J.P."/>
            <person name="Pilgard A."/>
        </authorList>
    </citation>
    <scope>NUCLEOTIDE SEQUENCE</scope>
    <source>
        <strain evidence="1">FPRL280</strain>
    </source>
</reference>
<dbReference type="AlphaFoldDB" id="A0A8H7NUL6"/>
<protein>
    <submittedName>
        <fullName evidence="1">Uncharacterized protein</fullName>
    </submittedName>
</protein>
<organism evidence="1 2">
    <name type="scientific">Rhodonia placenta</name>
    <dbReference type="NCBI Taxonomy" id="104341"/>
    <lineage>
        <taxon>Eukaryota</taxon>
        <taxon>Fungi</taxon>
        <taxon>Dikarya</taxon>
        <taxon>Basidiomycota</taxon>
        <taxon>Agaricomycotina</taxon>
        <taxon>Agaricomycetes</taxon>
        <taxon>Polyporales</taxon>
        <taxon>Adustoporiaceae</taxon>
        <taxon>Rhodonia</taxon>
    </lineage>
</organism>
<evidence type="ECO:0000313" key="1">
    <source>
        <dbReference type="EMBL" id="KAF9804486.1"/>
    </source>
</evidence>
<proteinExistence type="predicted"/>
<dbReference type="EMBL" id="JADOXO010000436">
    <property type="protein sequence ID" value="KAF9804486.1"/>
    <property type="molecule type" value="Genomic_DNA"/>
</dbReference>
<name>A0A8H7NUL6_9APHY</name>
<reference evidence="1" key="1">
    <citation type="submission" date="2020-11" db="EMBL/GenBank/DDBJ databases">
        <authorList>
            <person name="Koelle M."/>
            <person name="Horta M.A.C."/>
            <person name="Nowrousian M."/>
            <person name="Ohm R.A."/>
            <person name="Benz P."/>
            <person name="Pilgard A."/>
        </authorList>
    </citation>
    <scope>NUCLEOTIDE SEQUENCE</scope>
    <source>
        <strain evidence="1">FPRL280</strain>
    </source>
</reference>
<comment type="caution">
    <text evidence="1">The sequence shown here is derived from an EMBL/GenBank/DDBJ whole genome shotgun (WGS) entry which is preliminary data.</text>
</comment>